<reference evidence="4" key="2">
    <citation type="submission" date="2015-01" db="EMBL/GenBank/DDBJ databases">
        <title>Evolutionary Origins and Diversification of the Mycorrhizal Mutualists.</title>
        <authorList>
            <consortium name="DOE Joint Genome Institute"/>
            <consortium name="Mycorrhizal Genomics Consortium"/>
            <person name="Kohler A."/>
            <person name="Kuo A."/>
            <person name="Nagy L.G."/>
            <person name="Floudas D."/>
            <person name="Copeland A."/>
            <person name="Barry K.W."/>
            <person name="Cichocki N."/>
            <person name="Veneault-Fourrey C."/>
            <person name="LaButti K."/>
            <person name="Lindquist E.A."/>
            <person name="Lipzen A."/>
            <person name="Lundell T."/>
            <person name="Morin E."/>
            <person name="Murat C."/>
            <person name="Riley R."/>
            <person name="Ohm R."/>
            <person name="Sun H."/>
            <person name="Tunlid A."/>
            <person name="Henrissat B."/>
            <person name="Grigoriev I.V."/>
            <person name="Hibbett D.S."/>
            <person name="Martin F."/>
        </authorList>
    </citation>
    <scope>NUCLEOTIDE SEQUENCE [LARGE SCALE GENOMIC DNA]</scope>
    <source>
        <strain evidence="4">Foug A</strain>
    </source>
</reference>
<protein>
    <submittedName>
        <fullName evidence="3">Uncharacterized protein</fullName>
    </submittedName>
</protein>
<feature type="region of interest" description="Disordered" evidence="2">
    <location>
        <begin position="417"/>
        <end position="503"/>
    </location>
</feature>
<feature type="compositionally biased region" description="Low complexity" evidence="2">
    <location>
        <begin position="587"/>
        <end position="600"/>
    </location>
</feature>
<feature type="coiled-coil region" evidence="1">
    <location>
        <begin position="323"/>
        <end position="357"/>
    </location>
</feature>
<feature type="region of interest" description="Disordered" evidence="2">
    <location>
        <begin position="117"/>
        <end position="140"/>
    </location>
</feature>
<dbReference type="AlphaFoldDB" id="A0A0C3EJ10"/>
<feature type="compositionally biased region" description="Polar residues" evidence="2">
    <location>
        <begin position="481"/>
        <end position="490"/>
    </location>
</feature>
<name>A0A0C3EJ10_9AGAM</name>
<dbReference type="InParanoid" id="A0A0C3EJ10"/>
<keyword evidence="4" id="KW-1185">Reference proteome</keyword>
<evidence type="ECO:0000256" key="2">
    <source>
        <dbReference type="SAM" id="MobiDB-lite"/>
    </source>
</evidence>
<keyword evidence="1" id="KW-0175">Coiled coil</keyword>
<feature type="region of interest" description="Disordered" evidence="2">
    <location>
        <begin position="369"/>
        <end position="388"/>
    </location>
</feature>
<accession>A0A0C3EJ10</accession>
<dbReference type="STRING" id="1036808.A0A0C3EJ10"/>
<organism evidence="3 4">
    <name type="scientific">Scleroderma citrinum Foug A</name>
    <dbReference type="NCBI Taxonomy" id="1036808"/>
    <lineage>
        <taxon>Eukaryota</taxon>
        <taxon>Fungi</taxon>
        <taxon>Dikarya</taxon>
        <taxon>Basidiomycota</taxon>
        <taxon>Agaricomycotina</taxon>
        <taxon>Agaricomycetes</taxon>
        <taxon>Agaricomycetidae</taxon>
        <taxon>Boletales</taxon>
        <taxon>Sclerodermatineae</taxon>
        <taxon>Sclerodermataceae</taxon>
        <taxon>Scleroderma</taxon>
    </lineage>
</organism>
<dbReference type="Proteomes" id="UP000053989">
    <property type="component" value="Unassembled WGS sequence"/>
</dbReference>
<feature type="region of interest" description="Disordered" evidence="2">
    <location>
        <begin position="524"/>
        <end position="628"/>
    </location>
</feature>
<feature type="compositionally biased region" description="Low complexity" evidence="2">
    <location>
        <begin position="43"/>
        <end position="71"/>
    </location>
</feature>
<gene>
    <name evidence="3" type="ORF">SCLCIDRAFT_1209638</name>
</gene>
<feature type="region of interest" description="Disordered" evidence="2">
    <location>
        <begin position="1"/>
        <end position="78"/>
    </location>
</feature>
<proteinExistence type="predicted"/>
<evidence type="ECO:0000313" key="3">
    <source>
        <dbReference type="EMBL" id="KIM68219.1"/>
    </source>
</evidence>
<sequence>MDRAVQEEHLSRRPALSSSRDRPPRTPFGPRIRTRPKNSVDIGPASGSVDGSSPSTSTLTSPTFTSRPSSPAHENPSNSIQASLLSVASQYQQSIPSLQELDSASVPFHMIDVAIQVPSSPPSPQPGPSRLPPLSVPVQPSLSPKPSVGTFVAPPPLPPLPTTSFEPTPIPWKGLPLDAAQWTFTSSELQDIVSRAIRLSAKESFIRLLSLQALDTDIVEEDKRLINERLVAQARWRFEVSRRTMLIQALNSTVAMLPSTGDGDKDNGLGSLITRLATAIASCDSQMSTILHIMDQQSQVSSLQHRHWSSALSIALRKLNKTCERQAGELKHASTKIQSLEDELEEAWREAEAVAVELDAIKEDEISIGKAETDGGSEGVANRHNHDDTEDVTIMTDIGEVVGVTATAVVSKATLLSPTSPNYNLDKSDAKSVRSAKSAKTTRSKRSGRDPQSRLSRVSAARVRSRTASNASLRLPKNIRTPLSNVNVSETPPPIPGVPDNLQGHSFLDMGNVANEFVRPLRSWLPKRPPEPKSVLPDVPHSEISSPKNTTPSIQLTGTDDASSLPQSEFLSPSLRPHPRRRNPVLGASSSEPGPSSPASTHERTESRVARPGSAGARLVYSSDDGGRLSLVSRASSMLRRLSQATGSKHHSASILSTYKVKEADEESIPQSFLPPAD</sequence>
<dbReference type="EMBL" id="KN822010">
    <property type="protein sequence ID" value="KIM68219.1"/>
    <property type="molecule type" value="Genomic_DNA"/>
</dbReference>
<feature type="compositionally biased region" description="Pro residues" evidence="2">
    <location>
        <begin position="119"/>
        <end position="135"/>
    </location>
</feature>
<feature type="compositionally biased region" description="Low complexity" evidence="2">
    <location>
        <begin position="453"/>
        <end position="472"/>
    </location>
</feature>
<feature type="compositionally biased region" description="Basic and acidic residues" evidence="2">
    <location>
        <begin position="1"/>
        <end position="11"/>
    </location>
</feature>
<dbReference type="OrthoDB" id="3271284at2759"/>
<feature type="region of interest" description="Disordered" evidence="2">
    <location>
        <begin position="640"/>
        <end position="678"/>
    </location>
</feature>
<feature type="compositionally biased region" description="Polar residues" evidence="2">
    <location>
        <begin position="543"/>
        <end position="570"/>
    </location>
</feature>
<evidence type="ECO:0000313" key="4">
    <source>
        <dbReference type="Proteomes" id="UP000053989"/>
    </source>
</evidence>
<reference evidence="3 4" key="1">
    <citation type="submission" date="2014-04" db="EMBL/GenBank/DDBJ databases">
        <authorList>
            <consortium name="DOE Joint Genome Institute"/>
            <person name="Kuo A."/>
            <person name="Kohler A."/>
            <person name="Nagy L.G."/>
            <person name="Floudas D."/>
            <person name="Copeland A."/>
            <person name="Barry K.W."/>
            <person name="Cichocki N."/>
            <person name="Veneault-Fourrey C."/>
            <person name="LaButti K."/>
            <person name="Lindquist E.A."/>
            <person name="Lipzen A."/>
            <person name="Lundell T."/>
            <person name="Morin E."/>
            <person name="Murat C."/>
            <person name="Sun H."/>
            <person name="Tunlid A."/>
            <person name="Henrissat B."/>
            <person name="Grigoriev I.V."/>
            <person name="Hibbett D.S."/>
            <person name="Martin F."/>
            <person name="Nordberg H.P."/>
            <person name="Cantor M.N."/>
            <person name="Hua S.X."/>
        </authorList>
    </citation>
    <scope>NUCLEOTIDE SEQUENCE [LARGE SCALE GENOMIC DNA]</scope>
    <source>
        <strain evidence="3 4">Foug A</strain>
    </source>
</reference>
<evidence type="ECO:0000256" key="1">
    <source>
        <dbReference type="SAM" id="Coils"/>
    </source>
</evidence>
<dbReference type="HOGENOM" id="CLU_027443_0_0_1"/>